<comment type="function">
    <text evidence="9">Component of the ERMES/MDM complex, which serves as a molecular tether to connect the endoplasmic reticulum (ER) and mitochondria. Components of this complex are involved in the control of mitochondrial shape and protein biogenesis, and function in nonvesicular lipid trafficking between the ER and mitochondria. MDM12 is required for the interaction of the ER-resident membrane protein MMM1 and the outer mitochondrial membrane-resident beta-barrel protein MDM10. The MDM12-MMM1 subcomplex functions in the major beta-barrel assembly pathway that is responsible for biogenesis of all mitochondrial outer membrane beta-barrel proteins, and acts in a late step after the SAM complex. The MDM10-MDM12-MMM1 subcomplex further acts in the TOM40-specific pathway after the action of the MDM12-MMM1 complex. Essential for establishing and maintaining the structure of mitochondria and maintenance of mtDNA nucleoids.</text>
</comment>
<dbReference type="PANTHER" id="PTHR28204">
    <property type="entry name" value="MITOCHONDRIAL DISTRIBUTION AND MORPHOLOGY PROTEIN 12"/>
    <property type="match status" value="1"/>
</dbReference>
<feature type="compositionally biased region" description="Polar residues" evidence="10">
    <location>
        <begin position="303"/>
        <end position="312"/>
    </location>
</feature>
<evidence type="ECO:0000256" key="4">
    <source>
        <dbReference type="ARBA" id="ARBA00022824"/>
    </source>
</evidence>
<comment type="subunit">
    <text evidence="9">Component of the ER-mitochondria encounter structure (ERMES) or MDM complex, composed of MMM1, MDM10, MDM12 and MDM34. A MMM1 homodimer associates with one molecule of MDM12 on each side in a pairwise head-to-tail manner, and the SMP-LTD domains of MMM1 and MDM12 generate a continuous hydrophobic tunnel for phospholipid trafficking.</text>
</comment>
<evidence type="ECO:0000256" key="10">
    <source>
        <dbReference type="SAM" id="MobiDB-lite"/>
    </source>
</evidence>
<feature type="compositionally biased region" description="Basic and acidic residues" evidence="10">
    <location>
        <begin position="96"/>
        <end position="105"/>
    </location>
</feature>
<keyword evidence="2" id="KW-0813">Transport</keyword>
<feature type="compositionally biased region" description="Polar residues" evidence="10">
    <location>
        <begin position="237"/>
        <end position="253"/>
    </location>
</feature>
<dbReference type="EMBL" id="JAKWBI020000091">
    <property type="protein sequence ID" value="KAJ2903086.1"/>
    <property type="molecule type" value="Genomic_DNA"/>
</dbReference>
<keyword evidence="6" id="KW-0446">Lipid-binding</keyword>
<dbReference type="Proteomes" id="UP001201980">
    <property type="component" value="Unassembled WGS sequence"/>
</dbReference>
<dbReference type="CDD" id="cd21672">
    <property type="entry name" value="SMP_Mdm12"/>
    <property type="match status" value="1"/>
</dbReference>
<dbReference type="GO" id="GO:0015914">
    <property type="term" value="P:phospholipid transport"/>
    <property type="evidence" value="ECO:0007669"/>
    <property type="project" value="TreeGrafter"/>
</dbReference>
<comment type="subcellular location">
    <subcellularLocation>
        <location evidence="1">Membrane</location>
    </subcellularLocation>
    <subcellularLocation>
        <location evidence="9">Mitochondrion outer membrane</location>
        <topology evidence="9">Peripheral membrane protein</topology>
        <orientation evidence="9">Cytoplasmic side</orientation>
    </subcellularLocation>
    <subcellularLocation>
        <location evidence="9">Endoplasmic reticulum membrane</location>
        <topology evidence="9">Peripheral membrane protein</topology>
        <orientation evidence="9">Cytoplasmic side</orientation>
    </subcellularLocation>
    <text evidence="9">The ERMES/MDM complex localizes to a few discrete foci (around 10 per single cell), that represent mitochondria-endoplasmic reticulum junctions. These foci are often found next to mtDNA nucleoids.</text>
</comment>
<evidence type="ECO:0000256" key="7">
    <source>
        <dbReference type="ARBA" id="ARBA00023128"/>
    </source>
</evidence>
<dbReference type="HAMAP" id="MF_03104">
    <property type="entry name" value="Mdm12"/>
    <property type="match status" value="1"/>
</dbReference>
<proteinExistence type="inferred from homology"/>
<feature type="compositionally biased region" description="Polar residues" evidence="10">
    <location>
        <begin position="266"/>
        <end position="281"/>
    </location>
</feature>
<dbReference type="PANTHER" id="PTHR28204:SF1">
    <property type="entry name" value="MITOCHONDRIAL DISTRIBUTION AND MORPHOLOGY PROTEIN 12"/>
    <property type="match status" value="1"/>
</dbReference>
<evidence type="ECO:0000256" key="2">
    <source>
        <dbReference type="ARBA" id="ARBA00022448"/>
    </source>
</evidence>
<evidence type="ECO:0000313" key="12">
    <source>
        <dbReference type="EMBL" id="KAJ2903086.1"/>
    </source>
</evidence>
<evidence type="ECO:0000256" key="6">
    <source>
        <dbReference type="ARBA" id="ARBA00023121"/>
    </source>
</evidence>
<keyword evidence="3 9" id="KW-1000">Mitochondrion outer membrane</keyword>
<evidence type="ECO:0000256" key="8">
    <source>
        <dbReference type="ARBA" id="ARBA00023136"/>
    </source>
</evidence>
<dbReference type="InterPro" id="IPR027532">
    <property type="entry name" value="Mdm12"/>
</dbReference>
<dbReference type="Pfam" id="PF26544">
    <property type="entry name" value="Mdm12"/>
    <property type="match status" value="2"/>
</dbReference>
<evidence type="ECO:0000256" key="1">
    <source>
        <dbReference type="ARBA" id="ARBA00004370"/>
    </source>
</evidence>
<name>A0AAD5RSG2_9PEZI</name>
<protein>
    <recommendedName>
        <fullName evidence="9">Mitochondrial distribution and morphology protein 12</fullName>
    </recommendedName>
    <alternativeName>
        <fullName evidence="9">Mitochondrial inheritance component MDM12</fullName>
    </alternativeName>
</protein>
<dbReference type="AlphaFoldDB" id="A0AAD5RSG2"/>
<evidence type="ECO:0000256" key="9">
    <source>
        <dbReference type="HAMAP-Rule" id="MF_03104"/>
    </source>
</evidence>
<feature type="compositionally biased region" description="Acidic residues" evidence="10">
    <location>
        <begin position="69"/>
        <end position="92"/>
    </location>
</feature>
<keyword evidence="4 9" id="KW-0256">Endoplasmic reticulum</keyword>
<feature type="region of interest" description="Disordered" evidence="10">
    <location>
        <begin position="266"/>
        <end position="334"/>
    </location>
</feature>
<organism evidence="12 13">
    <name type="scientific">Zalerion maritima</name>
    <dbReference type="NCBI Taxonomy" id="339359"/>
    <lineage>
        <taxon>Eukaryota</taxon>
        <taxon>Fungi</taxon>
        <taxon>Dikarya</taxon>
        <taxon>Ascomycota</taxon>
        <taxon>Pezizomycotina</taxon>
        <taxon>Sordariomycetes</taxon>
        <taxon>Lulworthiomycetidae</taxon>
        <taxon>Lulworthiales</taxon>
        <taxon>Lulworthiaceae</taxon>
        <taxon>Zalerion</taxon>
    </lineage>
</organism>
<dbReference type="GO" id="GO:1990456">
    <property type="term" value="P:mitochondrion-endoplasmic reticulum membrane tethering"/>
    <property type="evidence" value="ECO:0007669"/>
    <property type="project" value="TreeGrafter"/>
</dbReference>
<reference evidence="12" key="1">
    <citation type="submission" date="2022-07" db="EMBL/GenBank/DDBJ databases">
        <title>Draft genome sequence of Zalerion maritima ATCC 34329, a (micro)plastics degrading marine fungus.</title>
        <authorList>
            <person name="Paco A."/>
            <person name="Goncalves M.F.M."/>
            <person name="Rocha-Santos T.A.P."/>
            <person name="Alves A."/>
        </authorList>
    </citation>
    <scope>NUCLEOTIDE SEQUENCE</scope>
    <source>
        <strain evidence="12">ATCC 34329</strain>
    </source>
</reference>
<evidence type="ECO:0000259" key="11">
    <source>
        <dbReference type="PROSITE" id="PS51847"/>
    </source>
</evidence>
<keyword evidence="8 9" id="KW-0472">Membrane</keyword>
<accession>A0AAD5RSG2</accession>
<dbReference type="GO" id="GO:0032865">
    <property type="term" value="C:ERMES complex"/>
    <property type="evidence" value="ECO:0007669"/>
    <property type="project" value="UniProtKB-UniRule"/>
</dbReference>
<dbReference type="GO" id="GO:0008289">
    <property type="term" value="F:lipid binding"/>
    <property type="evidence" value="ECO:0007669"/>
    <property type="project" value="UniProtKB-KW"/>
</dbReference>
<feature type="region of interest" description="Disordered" evidence="10">
    <location>
        <begin position="61"/>
        <end position="118"/>
    </location>
</feature>
<keyword evidence="5" id="KW-0445">Lipid transport</keyword>
<dbReference type="InterPro" id="IPR031468">
    <property type="entry name" value="SMP_LBD"/>
</dbReference>
<dbReference type="PROSITE" id="PS51847">
    <property type="entry name" value="SMP"/>
    <property type="match status" value="1"/>
</dbReference>
<comment type="caution">
    <text evidence="12">The sequence shown here is derived from an EMBL/GenBank/DDBJ whole genome shotgun (WGS) entry which is preliminary data.</text>
</comment>
<comment type="similarity">
    <text evidence="9">Belongs to the MDM12 family.</text>
</comment>
<keyword evidence="7 9" id="KW-0496">Mitochondrion</keyword>
<evidence type="ECO:0000256" key="5">
    <source>
        <dbReference type="ARBA" id="ARBA00023055"/>
    </source>
</evidence>
<feature type="region of interest" description="Disordered" evidence="10">
    <location>
        <begin position="176"/>
        <end position="253"/>
    </location>
</feature>
<dbReference type="GO" id="GO:0045040">
    <property type="term" value="P:protein insertion into mitochondrial outer membrane"/>
    <property type="evidence" value="ECO:0007669"/>
    <property type="project" value="UniProtKB-UniRule"/>
</dbReference>
<gene>
    <name evidence="9" type="primary">MDM12</name>
    <name evidence="12" type="ORF">MKZ38_010424</name>
</gene>
<feature type="compositionally biased region" description="Low complexity" evidence="10">
    <location>
        <begin position="189"/>
        <end position="202"/>
    </location>
</feature>
<sequence>MSVDIDWAKITGGPSGAALAAKIRDFIDDRFQTMALPRFIKSVKVHDFDFGTISPEVEIKDVTDPLPDFYEENPEADDADADDDVEEPEEELISPAEKRRRERTEAGAPLPTPGGGVVGLGREGEEESIMMSPTPGVPGGTSNMHYFHLHPHHHWSGAQTPLAAVTGVTGHAHPNPFNAVNSPGHHVPQHLQSQNQYQQQFQPHPGRLPHHQNTPPPTPLAHPTPISIPRRRLGHSRQASHSSVASGDVVNSPSLVPPFLNTKGSVSTFAPPSSAGGSTRPPTRDALREALGGSTLAAESSHPAVSSGSISAGSEAVAEEDEEDHRPPEPRVEDTQAVFRIKYAGDIHLALTAELLLDYPMPAFVGIPVRLNITGLSFDGVGVVAKIRRRAHFCFLSPEDAQAYAETPDQQGENGEEHEKETGPIGGLLKEVKVESEIGQNGDGGRQTLRNVGKVERFVLEKVRSIFEDELVYPSYWTFLI</sequence>
<feature type="compositionally biased region" description="Basic and acidic residues" evidence="10">
    <location>
        <begin position="324"/>
        <end position="334"/>
    </location>
</feature>
<evidence type="ECO:0000256" key="3">
    <source>
        <dbReference type="ARBA" id="ARBA00022787"/>
    </source>
</evidence>
<feature type="domain" description="SMP-LTD" evidence="11">
    <location>
        <begin position="1"/>
        <end position="481"/>
    </location>
</feature>
<evidence type="ECO:0000313" key="13">
    <source>
        <dbReference type="Proteomes" id="UP001201980"/>
    </source>
</evidence>
<keyword evidence="13" id="KW-1185">Reference proteome</keyword>
<dbReference type="GO" id="GO:0005789">
    <property type="term" value="C:endoplasmic reticulum membrane"/>
    <property type="evidence" value="ECO:0007669"/>
    <property type="project" value="UniProtKB-SubCell"/>
</dbReference>